<accession>A0A0C9WB11</accession>
<evidence type="ECO:0000313" key="2">
    <source>
        <dbReference type="Proteomes" id="UP000053820"/>
    </source>
</evidence>
<keyword evidence="2" id="KW-1185">Reference proteome</keyword>
<organism evidence="1 2">
    <name type="scientific">Hydnomerulius pinastri MD-312</name>
    <dbReference type="NCBI Taxonomy" id="994086"/>
    <lineage>
        <taxon>Eukaryota</taxon>
        <taxon>Fungi</taxon>
        <taxon>Dikarya</taxon>
        <taxon>Basidiomycota</taxon>
        <taxon>Agaricomycotina</taxon>
        <taxon>Agaricomycetes</taxon>
        <taxon>Agaricomycetidae</taxon>
        <taxon>Boletales</taxon>
        <taxon>Boletales incertae sedis</taxon>
        <taxon>Leucogyrophana</taxon>
    </lineage>
</organism>
<gene>
    <name evidence="1" type="ORF">HYDPIDRAFT_111124</name>
</gene>
<sequence length="149" mass="16383">MSGNHHLYASSADFSVKTRSQGTLPDVTNWCYSSGSADFRRLKLHASTRLHTHSCHVVGILPSPLRLTLPSATWKIAITAEHPDPIQTHYKVAHGSSCQPPYCGWPDRDRFCRINVIKSPSLQTNLHGGVHCQVSVPHSTSLYPIAMGS</sequence>
<protein>
    <submittedName>
        <fullName evidence="1">Uncharacterized protein</fullName>
    </submittedName>
</protein>
<dbReference type="HOGENOM" id="CLU_1749905_0_0_1"/>
<evidence type="ECO:0000313" key="1">
    <source>
        <dbReference type="EMBL" id="KIJ65218.1"/>
    </source>
</evidence>
<name>A0A0C9WB11_9AGAM</name>
<dbReference type="EMBL" id="KN839844">
    <property type="protein sequence ID" value="KIJ65218.1"/>
    <property type="molecule type" value="Genomic_DNA"/>
</dbReference>
<dbReference type="AlphaFoldDB" id="A0A0C9WB11"/>
<proteinExistence type="predicted"/>
<reference evidence="1 2" key="1">
    <citation type="submission" date="2014-04" db="EMBL/GenBank/DDBJ databases">
        <title>Evolutionary Origins and Diversification of the Mycorrhizal Mutualists.</title>
        <authorList>
            <consortium name="DOE Joint Genome Institute"/>
            <consortium name="Mycorrhizal Genomics Consortium"/>
            <person name="Kohler A."/>
            <person name="Kuo A."/>
            <person name="Nagy L.G."/>
            <person name="Floudas D."/>
            <person name="Copeland A."/>
            <person name="Barry K.W."/>
            <person name="Cichocki N."/>
            <person name="Veneault-Fourrey C."/>
            <person name="LaButti K."/>
            <person name="Lindquist E.A."/>
            <person name="Lipzen A."/>
            <person name="Lundell T."/>
            <person name="Morin E."/>
            <person name="Murat C."/>
            <person name="Riley R."/>
            <person name="Ohm R."/>
            <person name="Sun H."/>
            <person name="Tunlid A."/>
            <person name="Henrissat B."/>
            <person name="Grigoriev I.V."/>
            <person name="Hibbett D.S."/>
            <person name="Martin F."/>
        </authorList>
    </citation>
    <scope>NUCLEOTIDE SEQUENCE [LARGE SCALE GENOMIC DNA]</scope>
    <source>
        <strain evidence="1 2">MD-312</strain>
    </source>
</reference>
<dbReference type="Proteomes" id="UP000053820">
    <property type="component" value="Unassembled WGS sequence"/>
</dbReference>